<evidence type="ECO:0000256" key="6">
    <source>
        <dbReference type="SAM" id="SignalP"/>
    </source>
</evidence>
<accession>A0ABU2ZHE9</accession>
<evidence type="ECO:0000256" key="3">
    <source>
        <dbReference type="ARBA" id="ARBA00022833"/>
    </source>
</evidence>
<dbReference type="PANTHER" id="PTHR43223">
    <property type="entry name" value="ALKYL/ARYL-SULFATASE"/>
    <property type="match status" value="1"/>
</dbReference>
<gene>
    <name evidence="8" type="ORF">RM533_07485</name>
</gene>
<evidence type="ECO:0000256" key="4">
    <source>
        <dbReference type="ARBA" id="ARBA00033751"/>
    </source>
</evidence>
<keyword evidence="1" id="KW-0479">Metal-binding</keyword>
<keyword evidence="2" id="KW-0378">Hydrolase</keyword>
<dbReference type="PANTHER" id="PTHR43223:SF1">
    <property type="entry name" value="ALKYL_ARYL-SULFATASE BDS1"/>
    <property type="match status" value="1"/>
</dbReference>
<keyword evidence="3" id="KW-0862">Zinc</keyword>
<dbReference type="InterPro" id="IPR052195">
    <property type="entry name" value="Bact_Alkyl/Aryl-Sulfatase"/>
</dbReference>
<evidence type="ECO:0000256" key="5">
    <source>
        <dbReference type="SAM" id="MobiDB-lite"/>
    </source>
</evidence>
<feature type="region of interest" description="Disordered" evidence="5">
    <location>
        <begin position="32"/>
        <end position="57"/>
    </location>
</feature>
<sequence>MPILSRSLMTILMVSYAMPALAQDAPLQRDATAATKQAQAAAARDLPPPDPRDRDFASRGFIATWPERIIRQDDGRPSMDLGGNDFIEGDAPDTVNPGLWRHNSVLRNEGLYEVVPGLYQVRNFDNSNISFVETPNGWIVIDPLTVTEVARSSFDLLRQHVANKPVLAVIYTHSHSDHFGGVAGVVDPADVAAGKVQIIAPEGFTDAVTSEWVMAGNAMGRRSFYQFGLFLPRDPRGHVGMGMGTAIAAGEQNFIPPTREISHTGETVTIDGIDIVFQMAQGTEAPVEFNFYIPALKALSTAETATSTLHNIQTLRGAEVRDAKAWAQALTEAQRMWGDKAQVLFASHHWPRFGNDTIRTYLAHQRDAYKYIHDQTVRRMNMGETPAEIAEHLRLPQALRDDWSVRGFYGTVSHNAKAVYDRYMGWYDGIPANLNPHPPVARAKRLVDALGGAEALHRAAGAAFAAGDYRWSAELAHNGVFADPADMQSRRLLADSYEQLGYQTESAVWRNIYLTGARELRQGPDAYPSAGPSALAQATPFGDLLDFVATTLDPERAGDTRLAFNLVTAGDGKQFGVTLGNAVLVSEAGHVIAGAPTLTAPKPVLLGILYGQLDINAAIGAGQASLTGEEAPIAQLVAMLDMPQLDFAIVEP</sequence>
<feature type="signal peptide" evidence="6">
    <location>
        <begin position="1"/>
        <end position="22"/>
    </location>
</feature>
<dbReference type="Pfam" id="PF14863">
    <property type="entry name" value="Alkyl_sulf_dimr"/>
    <property type="match status" value="1"/>
</dbReference>
<dbReference type="Gene3D" id="3.30.1050.10">
    <property type="entry name" value="SCP2 sterol-binding domain"/>
    <property type="match status" value="1"/>
</dbReference>
<comment type="similarity">
    <text evidence="4">Belongs to the metallo-beta-lactamase superfamily. Type III sulfatase family.</text>
</comment>
<keyword evidence="6" id="KW-0732">Signal</keyword>
<organism evidence="8 9">
    <name type="scientific">Croceicoccus esteveae</name>
    <dbReference type="NCBI Taxonomy" id="3075597"/>
    <lineage>
        <taxon>Bacteria</taxon>
        <taxon>Pseudomonadati</taxon>
        <taxon>Pseudomonadota</taxon>
        <taxon>Alphaproteobacteria</taxon>
        <taxon>Sphingomonadales</taxon>
        <taxon>Erythrobacteraceae</taxon>
        <taxon>Croceicoccus</taxon>
    </lineage>
</organism>
<dbReference type="InterPro" id="IPR029229">
    <property type="entry name" value="Alkyl_sulf_C"/>
</dbReference>
<dbReference type="Pfam" id="PF00753">
    <property type="entry name" value="Lactamase_B"/>
    <property type="match status" value="1"/>
</dbReference>
<dbReference type="SUPFAM" id="SSF55718">
    <property type="entry name" value="SCP-like"/>
    <property type="match status" value="1"/>
</dbReference>
<dbReference type="Gene3D" id="3.60.15.30">
    <property type="entry name" value="Metallo-beta-lactamase domain"/>
    <property type="match status" value="1"/>
</dbReference>
<dbReference type="CDD" id="cd07710">
    <property type="entry name" value="arylsulfatase_Sdsa1-like_MBL-fold"/>
    <property type="match status" value="1"/>
</dbReference>
<dbReference type="InterPro" id="IPR036866">
    <property type="entry name" value="RibonucZ/Hydroxyglut_hydro"/>
</dbReference>
<evidence type="ECO:0000259" key="7">
    <source>
        <dbReference type="SMART" id="SM00849"/>
    </source>
</evidence>
<dbReference type="RefSeq" id="WP_311340603.1">
    <property type="nucleotide sequence ID" value="NZ_JAVRHS010000004.1"/>
</dbReference>
<evidence type="ECO:0000313" key="8">
    <source>
        <dbReference type="EMBL" id="MDT0576027.1"/>
    </source>
</evidence>
<feature type="compositionally biased region" description="Low complexity" evidence="5">
    <location>
        <begin position="32"/>
        <end position="45"/>
    </location>
</feature>
<protein>
    <submittedName>
        <fullName evidence="8">Alkyl sulfatase dimerization domain-containing protein</fullName>
    </submittedName>
</protein>
<name>A0ABU2ZHE9_9SPHN</name>
<dbReference type="InterPro" id="IPR038536">
    <property type="entry name" value="Alkyl/aryl-sulf_dimr_sf"/>
</dbReference>
<reference evidence="8 9" key="1">
    <citation type="submission" date="2023-09" db="EMBL/GenBank/DDBJ databases">
        <authorList>
            <person name="Rey-Velasco X."/>
        </authorList>
    </citation>
    <scope>NUCLEOTIDE SEQUENCE [LARGE SCALE GENOMIC DNA]</scope>
    <source>
        <strain evidence="8 9">F390</strain>
    </source>
</reference>
<proteinExistence type="inferred from homology"/>
<dbReference type="InterPro" id="IPR001279">
    <property type="entry name" value="Metallo-B-lactamas"/>
</dbReference>
<dbReference type="Pfam" id="PF14864">
    <property type="entry name" value="Alkyl_sulf_C"/>
    <property type="match status" value="1"/>
</dbReference>
<dbReference type="EMBL" id="JAVRHS010000004">
    <property type="protein sequence ID" value="MDT0576027.1"/>
    <property type="molecule type" value="Genomic_DNA"/>
</dbReference>
<dbReference type="Gene3D" id="1.25.40.880">
    <property type="entry name" value="Alkyl sulfatase, dimerisation domain"/>
    <property type="match status" value="1"/>
</dbReference>
<evidence type="ECO:0000313" key="9">
    <source>
        <dbReference type="Proteomes" id="UP001259803"/>
    </source>
</evidence>
<comment type="caution">
    <text evidence="8">The sequence shown here is derived from an EMBL/GenBank/DDBJ whole genome shotgun (WGS) entry which is preliminary data.</text>
</comment>
<dbReference type="Proteomes" id="UP001259803">
    <property type="component" value="Unassembled WGS sequence"/>
</dbReference>
<evidence type="ECO:0000256" key="2">
    <source>
        <dbReference type="ARBA" id="ARBA00022801"/>
    </source>
</evidence>
<dbReference type="InterPro" id="IPR036527">
    <property type="entry name" value="SCP2_sterol-bd_dom_sf"/>
</dbReference>
<feature type="chain" id="PRO_5046510956" evidence="6">
    <location>
        <begin position="23"/>
        <end position="652"/>
    </location>
</feature>
<dbReference type="SMART" id="SM00849">
    <property type="entry name" value="Lactamase_B"/>
    <property type="match status" value="1"/>
</dbReference>
<dbReference type="SUPFAM" id="SSF56281">
    <property type="entry name" value="Metallo-hydrolase/oxidoreductase"/>
    <property type="match status" value="1"/>
</dbReference>
<evidence type="ECO:0000256" key="1">
    <source>
        <dbReference type="ARBA" id="ARBA00022723"/>
    </source>
</evidence>
<feature type="domain" description="Metallo-beta-lactamase" evidence="7">
    <location>
        <begin position="126"/>
        <end position="348"/>
    </location>
</feature>
<dbReference type="InterPro" id="IPR044097">
    <property type="entry name" value="Bds1/SdsA1_MBL-fold"/>
</dbReference>
<keyword evidence="9" id="KW-1185">Reference proteome</keyword>
<dbReference type="InterPro" id="IPR029228">
    <property type="entry name" value="Alkyl_sulf_dimr"/>
</dbReference>